<feature type="region of interest" description="Disordered" evidence="1">
    <location>
        <begin position="1"/>
        <end position="79"/>
    </location>
</feature>
<sequence length="299" mass="32316">MPFCQLSTTVAKKNKGKTKEEATKRRGVRVRDFGAALLCSGDTSQQRDTAGQVEDPVESDSSSFHNTDFYEPDSDESGPECLTCPCTPAVKKRQQAGTPSPPPYTSSSPTPMDSTVATPSHVPAAAPIAPGHFGWLVGFPSPTPGPSRLPYRHEISSPVTASPKKHVKKWSAYVVYKGRSTGVFKRWGEVKPIVKGDSEAVYKGFPSLSLAQTSYELVSTWGLIDIMNAPTASPIPLYAVIEGVAPGVYYGHHQMLRDGLFWASGVVQQFTDVTSANALFVQSYMEGRVVVLQSIFDLA</sequence>
<feature type="compositionally biased region" description="Basic and acidic residues" evidence="1">
    <location>
        <begin position="17"/>
        <end position="32"/>
    </location>
</feature>
<gene>
    <name evidence="3" type="ORF">K435DRAFT_855101</name>
</gene>
<accession>A0A4S8MC23</accession>
<feature type="region of interest" description="Disordered" evidence="1">
    <location>
        <begin position="91"/>
        <end position="123"/>
    </location>
</feature>
<proteinExistence type="predicted"/>
<feature type="compositionally biased region" description="Low complexity" evidence="1">
    <location>
        <begin position="105"/>
        <end position="115"/>
    </location>
</feature>
<dbReference type="EMBL" id="ML179110">
    <property type="protein sequence ID" value="THU99999.1"/>
    <property type="molecule type" value="Genomic_DNA"/>
</dbReference>
<evidence type="ECO:0000313" key="4">
    <source>
        <dbReference type="Proteomes" id="UP000297245"/>
    </source>
</evidence>
<dbReference type="Pfam" id="PF01693">
    <property type="entry name" value="Cauli_VI"/>
    <property type="match status" value="1"/>
</dbReference>
<keyword evidence="4" id="KW-1185">Reference proteome</keyword>
<dbReference type="InterPro" id="IPR011320">
    <property type="entry name" value="RNase_H1_N"/>
</dbReference>
<feature type="compositionally biased region" description="Polar residues" evidence="1">
    <location>
        <begin position="1"/>
        <end position="11"/>
    </location>
</feature>
<evidence type="ECO:0000259" key="2">
    <source>
        <dbReference type="Pfam" id="PF01693"/>
    </source>
</evidence>
<reference evidence="3 4" key="1">
    <citation type="journal article" date="2019" name="Nat. Ecol. Evol.">
        <title>Megaphylogeny resolves global patterns of mushroom evolution.</title>
        <authorList>
            <person name="Varga T."/>
            <person name="Krizsan K."/>
            <person name="Foldi C."/>
            <person name="Dima B."/>
            <person name="Sanchez-Garcia M."/>
            <person name="Sanchez-Ramirez S."/>
            <person name="Szollosi G.J."/>
            <person name="Szarkandi J.G."/>
            <person name="Papp V."/>
            <person name="Albert L."/>
            <person name="Andreopoulos W."/>
            <person name="Angelini C."/>
            <person name="Antonin V."/>
            <person name="Barry K.W."/>
            <person name="Bougher N.L."/>
            <person name="Buchanan P."/>
            <person name="Buyck B."/>
            <person name="Bense V."/>
            <person name="Catcheside P."/>
            <person name="Chovatia M."/>
            <person name="Cooper J."/>
            <person name="Damon W."/>
            <person name="Desjardin D."/>
            <person name="Finy P."/>
            <person name="Geml J."/>
            <person name="Haridas S."/>
            <person name="Hughes K."/>
            <person name="Justo A."/>
            <person name="Karasinski D."/>
            <person name="Kautmanova I."/>
            <person name="Kiss B."/>
            <person name="Kocsube S."/>
            <person name="Kotiranta H."/>
            <person name="LaButti K.M."/>
            <person name="Lechner B.E."/>
            <person name="Liimatainen K."/>
            <person name="Lipzen A."/>
            <person name="Lukacs Z."/>
            <person name="Mihaltcheva S."/>
            <person name="Morgado L.N."/>
            <person name="Niskanen T."/>
            <person name="Noordeloos M.E."/>
            <person name="Ohm R.A."/>
            <person name="Ortiz-Santana B."/>
            <person name="Ovrebo C."/>
            <person name="Racz N."/>
            <person name="Riley R."/>
            <person name="Savchenko A."/>
            <person name="Shiryaev A."/>
            <person name="Soop K."/>
            <person name="Spirin V."/>
            <person name="Szebenyi C."/>
            <person name="Tomsovsky M."/>
            <person name="Tulloss R.E."/>
            <person name="Uehling J."/>
            <person name="Grigoriev I.V."/>
            <person name="Vagvolgyi C."/>
            <person name="Papp T."/>
            <person name="Martin F.M."/>
            <person name="Miettinen O."/>
            <person name="Hibbett D.S."/>
            <person name="Nagy L.G."/>
        </authorList>
    </citation>
    <scope>NUCLEOTIDE SEQUENCE [LARGE SCALE GENOMIC DNA]</scope>
    <source>
        <strain evidence="3 4">CBS 962.96</strain>
    </source>
</reference>
<evidence type="ECO:0000256" key="1">
    <source>
        <dbReference type="SAM" id="MobiDB-lite"/>
    </source>
</evidence>
<dbReference type="AlphaFoldDB" id="A0A4S8MC23"/>
<feature type="domain" description="Ribonuclease H1 N-terminal" evidence="2">
    <location>
        <begin position="172"/>
        <end position="212"/>
    </location>
</feature>
<name>A0A4S8MC23_DENBC</name>
<dbReference type="OrthoDB" id="3270804at2759"/>
<dbReference type="SUPFAM" id="SSF55658">
    <property type="entry name" value="L9 N-domain-like"/>
    <property type="match status" value="1"/>
</dbReference>
<organism evidence="3 4">
    <name type="scientific">Dendrothele bispora (strain CBS 962.96)</name>
    <dbReference type="NCBI Taxonomy" id="1314807"/>
    <lineage>
        <taxon>Eukaryota</taxon>
        <taxon>Fungi</taxon>
        <taxon>Dikarya</taxon>
        <taxon>Basidiomycota</taxon>
        <taxon>Agaricomycotina</taxon>
        <taxon>Agaricomycetes</taxon>
        <taxon>Agaricomycetidae</taxon>
        <taxon>Agaricales</taxon>
        <taxon>Agaricales incertae sedis</taxon>
        <taxon>Dendrothele</taxon>
    </lineage>
</organism>
<dbReference type="InterPro" id="IPR009027">
    <property type="entry name" value="Ribosomal_bL9/RNase_H1_N"/>
</dbReference>
<dbReference type="Proteomes" id="UP000297245">
    <property type="component" value="Unassembled WGS sequence"/>
</dbReference>
<protein>
    <recommendedName>
        <fullName evidence="2">Ribonuclease H1 N-terminal domain-containing protein</fullName>
    </recommendedName>
</protein>
<dbReference type="Gene3D" id="3.40.970.10">
    <property type="entry name" value="Ribonuclease H1, N-terminal domain"/>
    <property type="match status" value="1"/>
</dbReference>
<evidence type="ECO:0000313" key="3">
    <source>
        <dbReference type="EMBL" id="THU99999.1"/>
    </source>
</evidence>
<dbReference type="InterPro" id="IPR037056">
    <property type="entry name" value="RNase_H1_N_sf"/>
</dbReference>